<dbReference type="RefSeq" id="WP_146811343.1">
    <property type="nucleotide sequence ID" value="NZ_BJXX01000153.1"/>
</dbReference>
<keyword evidence="2" id="KW-1185">Reference proteome</keyword>
<dbReference type="EMBL" id="BJXX01000153">
    <property type="protein sequence ID" value="GEN35833.1"/>
    <property type="molecule type" value="Genomic_DNA"/>
</dbReference>
<comment type="caution">
    <text evidence="1">The sequence shown here is derived from an EMBL/GenBank/DDBJ whole genome shotgun (WGS) entry which is preliminary data.</text>
</comment>
<dbReference type="InterPro" id="IPR058532">
    <property type="entry name" value="YjbR/MT2646/Rv2570-like"/>
</dbReference>
<dbReference type="PANTHER" id="PTHR35145:SF1">
    <property type="entry name" value="CYTOPLASMIC PROTEIN"/>
    <property type="match status" value="1"/>
</dbReference>
<dbReference type="Pfam" id="PF04237">
    <property type="entry name" value="YjbR"/>
    <property type="match status" value="1"/>
</dbReference>
<proteinExistence type="predicted"/>
<evidence type="ECO:0000313" key="2">
    <source>
        <dbReference type="Proteomes" id="UP000321157"/>
    </source>
</evidence>
<accession>A0A511VE36</accession>
<name>A0A511VE36_9BACL</name>
<gene>
    <name evidence="1" type="ORF">ADA01nite_32930</name>
</gene>
<dbReference type="Gene3D" id="3.90.1150.30">
    <property type="match status" value="1"/>
</dbReference>
<dbReference type="OrthoDB" id="9789813at2"/>
<evidence type="ECO:0000313" key="1">
    <source>
        <dbReference type="EMBL" id="GEN35833.1"/>
    </source>
</evidence>
<evidence type="ECO:0008006" key="3">
    <source>
        <dbReference type="Google" id="ProtNLM"/>
    </source>
</evidence>
<organism evidence="1 2">
    <name type="scientific">Aneurinibacillus danicus</name>
    <dbReference type="NCBI Taxonomy" id="267746"/>
    <lineage>
        <taxon>Bacteria</taxon>
        <taxon>Bacillati</taxon>
        <taxon>Bacillota</taxon>
        <taxon>Bacilli</taxon>
        <taxon>Bacillales</taxon>
        <taxon>Paenibacillaceae</taxon>
        <taxon>Aneurinibacillus group</taxon>
        <taxon>Aneurinibacillus</taxon>
    </lineage>
</organism>
<dbReference type="SUPFAM" id="SSF142906">
    <property type="entry name" value="YjbR-like"/>
    <property type="match status" value="1"/>
</dbReference>
<protein>
    <recommendedName>
        <fullName evidence="3">DNA-binding protein</fullName>
    </recommendedName>
</protein>
<dbReference type="PANTHER" id="PTHR35145">
    <property type="entry name" value="CYTOPLASMIC PROTEIN-RELATED"/>
    <property type="match status" value="1"/>
</dbReference>
<dbReference type="Proteomes" id="UP000321157">
    <property type="component" value="Unassembled WGS sequence"/>
</dbReference>
<sequence>MDLHTVRTYCLEKKGAIEDFPFGGDIHVFKICGKMFALLSNRDGILHISLKCEPEVCEILREQYPAIKPGYHLNKRHWNTIEADGSIPTEEIFGMIDRSYQLVFKGLKKAERERITNSLRIK</sequence>
<dbReference type="AlphaFoldDB" id="A0A511VE36"/>
<reference evidence="1 2" key="1">
    <citation type="submission" date="2019-07" db="EMBL/GenBank/DDBJ databases">
        <title>Whole genome shotgun sequence of Aneurinibacillus danicus NBRC 102444.</title>
        <authorList>
            <person name="Hosoyama A."/>
            <person name="Uohara A."/>
            <person name="Ohji S."/>
            <person name="Ichikawa N."/>
        </authorList>
    </citation>
    <scope>NUCLEOTIDE SEQUENCE [LARGE SCALE GENOMIC DNA]</scope>
    <source>
        <strain evidence="1 2">NBRC 102444</strain>
    </source>
</reference>
<dbReference type="InterPro" id="IPR038056">
    <property type="entry name" value="YjbR-like_sf"/>
</dbReference>
<dbReference type="InterPro" id="IPR007351">
    <property type="entry name" value="YjbR"/>
</dbReference>